<protein>
    <submittedName>
        <fullName evidence="1">SDR family oxidoreductase</fullName>
    </submittedName>
</protein>
<dbReference type="InterPro" id="IPR036291">
    <property type="entry name" value="NAD(P)-bd_dom_sf"/>
</dbReference>
<comment type="caution">
    <text evidence="1">The sequence shown here is derived from an EMBL/GenBank/DDBJ whole genome shotgun (WGS) entry which is preliminary data.</text>
</comment>
<keyword evidence="2" id="KW-1185">Reference proteome</keyword>
<proteinExistence type="predicted"/>
<dbReference type="SUPFAM" id="SSF51735">
    <property type="entry name" value="NAD(P)-binding Rossmann-fold domains"/>
    <property type="match status" value="1"/>
</dbReference>
<dbReference type="Pfam" id="PF13561">
    <property type="entry name" value="adh_short_C2"/>
    <property type="match status" value="1"/>
</dbReference>
<evidence type="ECO:0000313" key="2">
    <source>
        <dbReference type="Proteomes" id="UP001596105"/>
    </source>
</evidence>
<gene>
    <name evidence="1" type="ORF">ACFPPD_24240</name>
</gene>
<dbReference type="Proteomes" id="UP001596105">
    <property type="component" value="Unassembled WGS sequence"/>
</dbReference>
<organism evidence="1 2">
    <name type="scientific">Cohnella suwonensis</name>
    <dbReference type="NCBI Taxonomy" id="696072"/>
    <lineage>
        <taxon>Bacteria</taxon>
        <taxon>Bacillati</taxon>
        <taxon>Bacillota</taxon>
        <taxon>Bacilli</taxon>
        <taxon>Bacillales</taxon>
        <taxon>Paenibacillaceae</taxon>
        <taxon>Cohnella</taxon>
    </lineage>
</organism>
<dbReference type="RefSeq" id="WP_378083738.1">
    <property type="nucleotide sequence ID" value="NZ_JBHSMH010000111.1"/>
</dbReference>
<dbReference type="InterPro" id="IPR002347">
    <property type="entry name" value="SDR_fam"/>
</dbReference>
<dbReference type="Gene3D" id="3.40.50.720">
    <property type="entry name" value="NAD(P)-binding Rossmann-like Domain"/>
    <property type="match status" value="1"/>
</dbReference>
<name>A0ABW0M0W6_9BACL</name>
<accession>A0ABW0M0W6</accession>
<sequence>MATDFGGGRLKASEDMRNYIGSQTALGRAGEPDDIGSLVAALCSPETGWVNAQRIEASGGMFL</sequence>
<dbReference type="EMBL" id="JBHSMH010000111">
    <property type="protein sequence ID" value="MFC5471793.1"/>
    <property type="molecule type" value="Genomic_DNA"/>
</dbReference>
<evidence type="ECO:0000313" key="1">
    <source>
        <dbReference type="EMBL" id="MFC5471793.1"/>
    </source>
</evidence>
<reference evidence="2" key="1">
    <citation type="journal article" date="2019" name="Int. J. Syst. Evol. Microbiol.">
        <title>The Global Catalogue of Microorganisms (GCM) 10K type strain sequencing project: providing services to taxonomists for standard genome sequencing and annotation.</title>
        <authorList>
            <consortium name="The Broad Institute Genomics Platform"/>
            <consortium name="The Broad Institute Genome Sequencing Center for Infectious Disease"/>
            <person name="Wu L."/>
            <person name="Ma J."/>
        </authorList>
    </citation>
    <scope>NUCLEOTIDE SEQUENCE [LARGE SCALE GENOMIC DNA]</scope>
    <source>
        <strain evidence="2">CCUG 57113</strain>
    </source>
</reference>